<proteinExistence type="predicted"/>
<dbReference type="Gene3D" id="2.60.40.1080">
    <property type="match status" value="3"/>
</dbReference>
<dbReference type="InterPro" id="IPR013783">
    <property type="entry name" value="Ig-like_fold"/>
</dbReference>
<feature type="domain" description="Fibronectin type-III" evidence="3">
    <location>
        <begin position="198"/>
        <end position="298"/>
    </location>
</feature>
<dbReference type="Proteomes" id="UP000184038">
    <property type="component" value="Unassembled WGS sequence"/>
</dbReference>
<dbReference type="RefSeq" id="WP_073290688.1">
    <property type="nucleotide sequence ID" value="NZ_FRCP01000023.1"/>
</dbReference>
<sequence>MRKRVSRIIAKLLVFVIVLQMALPMTAYAAPVQSVSELENLSDTDEGFTIKHVATDKLVKSYETDNVALTVDGEEGDLATIFCTAVFGINDNNSMGNSKLQVVSLVSKEYNKGIASVGWNDGAKATVVKVNGGTSGNGWESVQIVANGDGTVSFKDSYFDKYITVETVDGAPVLQCMSDKTRETLTDNEKFIINSKVAPNKVESLAVDNSTKTQTTLDLTWKKPASIYTNVQVLKKGPDDLEFKKIADLADETSYQVTGLSEGTEYSFKLLVINGNGDAADITYSTESNEVTAKTRAGLKPATPTNLKLEEQEGGKFLISWDTAENATHYRILHAQSMFGTYQTVATVSETSAEIAYENDRYENYYRVVALNNGEAGGGDFTYAEESEASAYVSLETEMFGNHTLVFAPTDDVKKIDETLHKLFDETNDSSKDAQFRGEHWQVYFKPGDYTQTSCINLGFYTSINGLGETPYDVKLNNIAIPDYLGGNNATCNFWRSTENLSIINTGNEQGKAQNGSWRGDWFNWAVAQAAPLRRVYSERPVAYDWNYGWASGGYVADCYFTGIDGEGNSAGTWAGQQFYTRNTEMAGNAFGTTLNNFFQGLEAPNLPNADGVEKGKSRALLNGNGYSNWKIADANGNQQVFTNVEETKKLAEKPFLYIDDNGKYQVFVPAVRENTKGISWSKDDMGEGKSVSLDTFYIAKPTDSAATINAQLAAGKNIYFTPGIYHAEETIKVTKADTIILGSGLATIIPDNEDAAMRIADVDGVRVAGIILDAGKHSEYLLVVGEQGSDKDHSANPTILQDIFLRVGGTTDELTKSDNALEINSNNVIGDHFWIWRADHGAGVAWNGNESQHGLIVNGDDVTCYALFNEHFQDYTTLWNGENGATYFYQNETCYDPISQEEWMSHDGTVNGYASYKVADEVDTHYAIGLGIYNVFIFTGPTYDASEVQIQLDNAIEVPDKEGVLIENACLQTFADETKVLQKINSVVNGMGDPVSSGTDPVTGEKGTSWDRSFLLYYNNGVAEGSYRKLTQAYKSLEEKCKNISEQLETITDEVKRAELEEALTNAKKLLEGYEISISWPIQEETKDKVSLMEETISEIEEIVERVPGVSKTELKNLIKQYSYLKKDDYTQKSWDAFSAALQGAKEVVANVNATQEDVDAVVTVLQSAQKALVKVNAGGSTGGSNGSEGNNGNNEQNVQNVQIKISIGKTSILQNEITQCTVTGDKNPTYASNNNAVATVDANGVVTGISAGTATITATSAHLGSAASVTITVVKPTVKWNVTYNTIPLQLKNGEKVNKTTALQPMGLQEGDSIKSYSSSKTSVATVKKATNGKLTITPKKTGSTKITVTTTYGATATFTLKVQKDIVKVSKLTVDNVKNGKLTLNKGESFSLQTTKMYITALDKVTFTSSNKNVVTVSSEGMITAKKKGTAKITVNCQKKKVVITVTVR</sequence>
<protein>
    <submittedName>
        <fullName evidence="4">Uncharacterized conserved protein YjdB, contains Ig-like domain</fullName>
    </submittedName>
</protein>
<gene>
    <name evidence="4" type="ORF">SAMN02746066_04000</name>
</gene>
<dbReference type="EMBL" id="FRCP01000023">
    <property type="protein sequence ID" value="SHM94511.1"/>
    <property type="molecule type" value="Genomic_DNA"/>
</dbReference>
<reference evidence="4 5" key="1">
    <citation type="submission" date="2016-11" db="EMBL/GenBank/DDBJ databases">
        <authorList>
            <person name="Jaros S."/>
            <person name="Januszkiewicz K."/>
            <person name="Wedrychowicz H."/>
        </authorList>
    </citation>
    <scope>NUCLEOTIDE SEQUENCE [LARGE SCALE GENOMIC DNA]</scope>
    <source>
        <strain evidence="4 5">DSM 15930</strain>
    </source>
</reference>
<dbReference type="InterPro" id="IPR003343">
    <property type="entry name" value="Big_2"/>
</dbReference>
<dbReference type="Pfam" id="PF07554">
    <property type="entry name" value="FIVAR"/>
    <property type="match status" value="1"/>
</dbReference>
<dbReference type="STRING" id="1120996.SAMN02746066_04000"/>
<evidence type="ECO:0000256" key="1">
    <source>
        <dbReference type="SAM" id="Coils"/>
    </source>
</evidence>
<dbReference type="SUPFAM" id="SSF51126">
    <property type="entry name" value="Pectin lyase-like"/>
    <property type="match status" value="1"/>
</dbReference>
<dbReference type="Gene3D" id="2.60.40.10">
    <property type="entry name" value="Immunoglobulins"/>
    <property type="match status" value="2"/>
</dbReference>
<evidence type="ECO:0000313" key="5">
    <source>
        <dbReference type="Proteomes" id="UP000184038"/>
    </source>
</evidence>
<dbReference type="PROSITE" id="PS50853">
    <property type="entry name" value="FN3"/>
    <property type="match status" value="1"/>
</dbReference>
<keyword evidence="5" id="KW-1185">Reference proteome</keyword>
<dbReference type="SMART" id="SM00060">
    <property type="entry name" value="FN3"/>
    <property type="match status" value="2"/>
</dbReference>
<evidence type="ECO:0000313" key="4">
    <source>
        <dbReference type="EMBL" id="SHM94511.1"/>
    </source>
</evidence>
<feature type="coiled-coil region" evidence="1">
    <location>
        <begin position="1028"/>
        <end position="1078"/>
    </location>
</feature>
<name>A0A1M7MV86_9FIRM</name>
<evidence type="ECO:0000256" key="2">
    <source>
        <dbReference type="SAM" id="SignalP"/>
    </source>
</evidence>
<dbReference type="CDD" id="cd00063">
    <property type="entry name" value="FN3"/>
    <property type="match status" value="1"/>
</dbReference>
<organism evidence="4 5">
    <name type="scientific">Anaerosporobacter mobilis DSM 15930</name>
    <dbReference type="NCBI Taxonomy" id="1120996"/>
    <lineage>
        <taxon>Bacteria</taxon>
        <taxon>Bacillati</taxon>
        <taxon>Bacillota</taxon>
        <taxon>Clostridia</taxon>
        <taxon>Lachnospirales</taxon>
        <taxon>Lachnospiraceae</taxon>
        <taxon>Anaerosporobacter</taxon>
    </lineage>
</organism>
<accession>A0A1M7MV86</accession>
<dbReference type="OrthoDB" id="52286at2"/>
<dbReference type="SUPFAM" id="SSF49373">
    <property type="entry name" value="Invasin/intimin cell-adhesion fragments"/>
    <property type="match status" value="3"/>
</dbReference>
<dbReference type="SMART" id="SM00635">
    <property type="entry name" value="BID_2"/>
    <property type="match status" value="3"/>
</dbReference>
<feature type="chain" id="PRO_5012613256" evidence="2">
    <location>
        <begin position="30"/>
        <end position="1452"/>
    </location>
</feature>
<dbReference type="SUPFAM" id="SSF49265">
    <property type="entry name" value="Fibronectin type III"/>
    <property type="match status" value="1"/>
</dbReference>
<dbReference type="InterPro" id="IPR059186">
    <property type="entry name" value="SACTE_4363"/>
</dbReference>
<keyword evidence="2" id="KW-0732">Signal</keyword>
<dbReference type="Pfam" id="PF02368">
    <property type="entry name" value="Big_2"/>
    <property type="match status" value="2"/>
</dbReference>
<evidence type="ECO:0000259" key="3">
    <source>
        <dbReference type="PROSITE" id="PS50853"/>
    </source>
</evidence>
<dbReference type="Pfam" id="PF00041">
    <property type="entry name" value="fn3"/>
    <property type="match status" value="1"/>
</dbReference>
<dbReference type="InterPro" id="IPR011050">
    <property type="entry name" value="Pectin_lyase_fold/virulence"/>
</dbReference>
<dbReference type="InterPro" id="IPR036116">
    <property type="entry name" value="FN3_sf"/>
</dbReference>
<dbReference type="CDD" id="cd23669">
    <property type="entry name" value="GH55_SacteLam55A-like"/>
    <property type="match status" value="1"/>
</dbReference>
<dbReference type="Gene3D" id="1.20.1270.70">
    <property type="entry name" value="Designed single chain three-helix bundle"/>
    <property type="match status" value="1"/>
</dbReference>
<keyword evidence="1" id="KW-0175">Coiled coil</keyword>
<feature type="signal peptide" evidence="2">
    <location>
        <begin position="1"/>
        <end position="29"/>
    </location>
</feature>
<dbReference type="InterPro" id="IPR003961">
    <property type="entry name" value="FN3_dom"/>
</dbReference>
<dbReference type="InterPro" id="IPR008964">
    <property type="entry name" value="Invasin/intimin_cell_adhesion"/>
</dbReference>